<dbReference type="EMBL" id="CAMGYJ010000003">
    <property type="protein sequence ID" value="CAI0391256.1"/>
    <property type="molecule type" value="Genomic_DNA"/>
</dbReference>
<accession>A0AAV0I1K8</accession>
<evidence type="ECO:0000313" key="2">
    <source>
        <dbReference type="Proteomes" id="UP001154282"/>
    </source>
</evidence>
<organism evidence="1 2">
    <name type="scientific">Linum tenue</name>
    <dbReference type="NCBI Taxonomy" id="586396"/>
    <lineage>
        <taxon>Eukaryota</taxon>
        <taxon>Viridiplantae</taxon>
        <taxon>Streptophyta</taxon>
        <taxon>Embryophyta</taxon>
        <taxon>Tracheophyta</taxon>
        <taxon>Spermatophyta</taxon>
        <taxon>Magnoliopsida</taxon>
        <taxon>eudicotyledons</taxon>
        <taxon>Gunneridae</taxon>
        <taxon>Pentapetalae</taxon>
        <taxon>rosids</taxon>
        <taxon>fabids</taxon>
        <taxon>Malpighiales</taxon>
        <taxon>Linaceae</taxon>
        <taxon>Linum</taxon>
    </lineage>
</organism>
<name>A0AAV0I1K8_9ROSI</name>
<keyword evidence="2" id="KW-1185">Reference proteome</keyword>
<dbReference type="AlphaFoldDB" id="A0AAV0I1K8"/>
<proteinExistence type="predicted"/>
<protein>
    <submittedName>
        <fullName evidence="1">Uncharacterized protein</fullName>
    </submittedName>
</protein>
<feature type="non-terminal residue" evidence="1">
    <location>
        <position position="1"/>
    </location>
</feature>
<feature type="non-terminal residue" evidence="1">
    <location>
        <position position="102"/>
    </location>
</feature>
<reference evidence="1" key="1">
    <citation type="submission" date="2022-08" db="EMBL/GenBank/DDBJ databases">
        <authorList>
            <person name="Gutierrez-Valencia J."/>
        </authorList>
    </citation>
    <scope>NUCLEOTIDE SEQUENCE</scope>
</reference>
<comment type="caution">
    <text evidence="1">The sequence shown here is derived from an EMBL/GenBank/DDBJ whole genome shotgun (WGS) entry which is preliminary data.</text>
</comment>
<gene>
    <name evidence="1" type="ORF">LITE_LOCUS7085</name>
</gene>
<dbReference type="Proteomes" id="UP001154282">
    <property type="component" value="Unassembled WGS sequence"/>
</dbReference>
<evidence type="ECO:0000313" key="1">
    <source>
        <dbReference type="EMBL" id="CAI0391256.1"/>
    </source>
</evidence>
<sequence length="102" mass="11895">RRRRPSALVLPQPPSFFPYYQKGKRWGLDGEVRVEVGGRSKERMEMQVVFWVVLASNGDARMTTVKEKMIELRGVSRIGVIFLWIMLYGGKKRERGLRGERL</sequence>